<keyword evidence="5" id="KW-0378">Hydrolase</keyword>
<dbReference type="AlphaFoldDB" id="A0A6C1U1K2"/>
<evidence type="ECO:0000256" key="6">
    <source>
        <dbReference type="ARBA" id="ARBA00049244"/>
    </source>
</evidence>
<protein>
    <recommendedName>
        <fullName evidence="3">DNA-directed DNA polymerase</fullName>
        <ecNumber evidence="3">2.7.7.7</ecNumber>
    </recommendedName>
</protein>
<comment type="subunit">
    <text evidence="2">Single-chain monomer with multiple functions.</text>
</comment>
<keyword evidence="4" id="KW-0235">DNA replication</keyword>
<comment type="catalytic activity">
    <reaction evidence="6">
        <text>DNA(n) + a 2'-deoxyribonucleoside 5'-triphosphate = DNA(n+1) + diphosphate</text>
        <dbReference type="Rhea" id="RHEA:22508"/>
        <dbReference type="Rhea" id="RHEA-COMP:17339"/>
        <dbReference type="Rhea" id="RHEA-COMP:17340"/>
        <dbReference type="ChEBI" id="CHEBI:33019"/>
        <dbReference type="ChEBI" id="CHEBI:61560"/>
        <dbReference type="ChEBI" id="CHEBI:173112"/>
        <dbReference type="EC" id="2.7.7.7"/>
    </reaction>
</comment>
<evidence type="ECO:0000256" key="1">
    <source>
        <dbReference type="ARBA" id="ARBA00002703"/>
    </source>
</evidence>
<accession>A0A6C1U1K2</accession>
<dbReference type="Pfam" id="PF00476">
    <property type="entry name" value="DNA_pol_A"/>
    <property type="match status" value="1"/>
</dbReference>
<dbReference type="Proteomes" id="UP000218080">
    <property type="component" value="Unassembled WGS sequence"/>
</dbReference>
<dbReference type="Gene3D" id="3.30.70.370">
    <property type="match status" value="1"/>
</dbReference>
<comment type="function">
    <text evidence="1">In addition to polymerase activity, this DNA polymerase exhibits 5'-3' exonuclease activity.</text>
</comment>
<dbReference type="GO" id="GO:0003887">
    <property type="term" value="F:DNA-directed DNA polymerase activity"/>
    <property type="evidence" value="ECO:0007669"/>
    <property type="project" value="UniProtKB-EC"/>
</dbReference>
<feature type="domain" description="DNA-directed DNA polymerase family A palm" evidence="7">
    <location>
        <begin position="1"/>
        <end position="66"/>
    </location>
</feature>
<comment type="caution">
    <text evidence="8">The sequence shown here is derived from an EMBL/GenBank/DDBJ whole genome shotgun (WGS) entry which is preliminary data.</text>
</comment>
<keyword evidence="5" id="KW-0269">Exonuclease</keyword>
<dbReference type="SUPFAM" id="SSF56672">
    <property type="entry name" value="DNA/RNA polymerases"/>
    <property type="match status" value="1"/>
</dbReference>
<evidence type="ECO:0000256" key="4">
    <source>
        <dbReference type="ARBA" id="ARBA00022705"/>
    </source>
</evidence>
<dbReference type="PANTHER" id="PTHR10133">
    <property type="entry name" value="DNA POLYMERASE I"/>
    <property type="match status" value="1"/>
</dbReference>
<dbReference type="GO" id="GO:0003677">
    <property type="term" value="F:DNA binding"/>
    <property type="evidence" value="ECO:0007669"/>
    <property type="project" value="InterPro"/>
</dbReference>
<proteinExistence type="predicted"/>
<dbReference type="GO" id="GO:0006302">
    <property type="term" value="P:double-strand break repair"/>
    <property type="evidence" value="ECO:0007669"/>
    <property type="project" value="TreeGrafter"/>
</dbReference>
<evidence type="ECO:0000313" key="8">
    <source>
        <dbReference type="EMBL" id="TVS95579.1"/>
    </source>
</evidence>
<gene>
    <name evidence="8" type="ORF">COM42_003300</name>
</gene>
<evidence type="ECO:0000256" key="5">
    <source>
        <dbReference type="ARBA" id="ARBA00022839"/>
    </source>
</evidence>
<dbReference type="InterPro" id="IPR002298">
    <property type="entry name" value="DNA_polymerase_A"/>
</dbReference>
<dbReference type="EMBL" id="NWVJ02000167">
    <property type="protein sequence ID" value="TVS95579.1"/>
    <property type="molecule type" value="Genomic_DNA"/>
</dbReference>
<evidence type="ECO:0000259" key="7">
    <source>
        <dbReference type="Pfam" id="PF00476"/>
    </source>
</evidence>
<reference evidence="8" key="1">
    <citation type="submission" date="2019-07" db="EMBL/GenBank/DDBJ databases">
        <title>Genome assemblies of Wolbachia strains wAlbA and wAlbB in wild caught Aedes albopictus specimens.</title>
        <authorList>
            <person name="Kulkarni A."/>
            <person name="Yu W."/>
            <person name="Xue R.-D."/>
            <person name="Ma Y."/>
            <person name="Xu J."/>
        </authorList>
    </citation>
    <scope>NUCLEOTIDE SEQUENCE</scope>
    <source>
        <strain evidence="8">HN2016</strain>
    </source>
</reference>
<dbReference type="InterPro" id="IPR043502">
    <property type="entry name" value="DNA/RNA_pol_sf"/>
</dbReference>
<feature type="non-terminal residue" evidence="8">
    <location>
        <position position="1"/>
    </location>
</feature>
<dbReference type="GO" id="GO:0006261">
    <property type="term" value="P:DNA-templated DNA replication"/>
    <property type="evidence" value="ECO:0007669"/>
    <property type="project" value="InterPro"/>
</dbReference>
<keyword evidence="5" id="KW-0540">Nuclease</keyword>
<dbReference type="GO" id="GO:0004527">
    <property type="term" value="F:exonuclease activity"/>
    <property type="evidence" value="ECO:0007669"/>
    <property type="project" value="UniProtKB-KW"/>
</dbReference>
<name>A0A6C1U1K2_WOLPI</name>
<dbReference type="EC" id="2.7.7.7" evidence="3"/>
<evidence type="ECO:0000256" key="2">
    <source>
        <dbReference type="ARBA" id="ARBA00011541"/>
    </source>
</evidence>
<dbReference type="PANTHER" id="PTHR10133:SF27">
    <property type="entry name" value="DNA POLYMERASE NU"/>
    <property type="match status" value="1"/>
</dbReference>
<dbReference type="InterPro" id="IPR001098">
    <property type="entry name" value="DNA-dir_DNA_pol_A_palm_dom"/>
</dbReference>
<evidence type="ECO:0000256" key="3">
    <source>
        <dbReference type="ARBA" id="ARBA00012417"/>
    </source>
</evidence>
<organism evidence="8">
    <name type="scientific">Wolbachia pipientis</name>
    <dbReference type="NCBI Taxonomy" id="955"/>
    <lineage>
        <taxon>Bacteria</taxon>
        <taxon>Pseudomonadati</taxon>
        <taxon>Pseudomonadota</taxon>
        <taxon>Alphaproteobacteria</taxon>
        <taxon>Rickettsiales</taxon>
        <taxon>Anaplasmataceae</taxon>
        <taxon>Wolbachieae</taxon>
        <taxon>Wolbachia</taxon>
    </lineage>
</organism>
<sequence>IKRAMIQLFDQLKIGKIILQVHDELLVEVEDEKVQETAELMKDIMENAIEISVPLEAEIKVGDNWALNYDLDMADSKSIDYLN</sequence>